<evidence type="ECO:0000313" key="3">
    <source>
        <dbReference type="Proteomes" id="UP001597525"/>
    </source>
</evidence>
<comment type="caution">
    <text evidence="2">The sequence shown here is derived from an EMBL/GenBank/DDBJ whole genome shotgun (WGS) entry which is preliminary data.</text>
</comment>
<protein>
    <recommendedName>
        <fullName evidence="4">DUF3592 domain-containing protein</fullName>
    </recommendedName>
</protein>
<dbReference type="RefSeq" id="WP_320182232.1">
    <property type="nucleotide sequence ID" value="NZ_CP138332.1"/>
</dbReference>
<keyword evidence="1" id="KW-1133">Transmembrane helix</keyword>
<feature type="transmembrane region" description="Helical" evidence="1">
    <location>
        <begin position="205"/>
        <end position="226"/>
    </location>
</feature>
<evidence type="ECO:0000256" key="1">
    <source>
        <dbReference type="SAM" id="Phobius"/>
    </source>
</evidence>
<keyword evidence="1" id="KW-0472">Membrane</keyword>
<proteinExistence type="predicted"/>
<keyword evidence="3" id="KW-1185">Reference proteome</keyword>
<feature type="transmembrane region" description="Helical" evidence="1">
    <location>
        <begin position="7"/>
        <end position="27"/>
    </location>
</feature>
<reference evidence="3" key="1">
    <citation type="journal article" date="2019" name="Int. J. Syst. Evol. Microbiol.">
        <title>The Global Catalogue of Microorganisms (GCM) 10K type strain sequencing project: providing services to taxonomists for standard genome sequencing and annotation.</title>
        <authorList>
            <consortium name="The Broad Institute Genomics Platform"/>
            <consortium name="The Broad Institute Genome Sequencing Center for Infectious Disease"/>
            <person name="Wu L."/>
            <person name="Ma J."/>
        </authorList>
    </citation>
    <scope>NUCLEOTIDE SEQUENCE [LARGE SCALE GENOMIC DNA]</scope>
    <source>
        <strain evidence="3">KCTC 22814</strain>
    </source>
</reference>
<organism evidence="2 3">
    <name type="scientific">Sphingobacterium bambusae</name>
    <dbReference type="NCBI Taxonomy" id="662858"/>
    <lineage>
        <taxon>Bacteria</taxon>
        <taxon>Pseudomonadati</taxon>
        <taxon>Bacteroidota</taxon>
        <taxon>Sphingobacteriia</taxon>
        <taxon>Sphingobacteriales</taxon>
        <taxon>Sphingobacteriaceae</taxon>
        <taxon>Sphingobacterium</taxon>
    </lineage>
</organism>
<name>A0ABW6BLJ4_9SPHI</name>
<gene>
    <name evidence="2" type="ORF">ACFS7Y_18840</name>
</gene>
<dbReference type="EMBL" id="JBHUPB010000012">
    <property type="protein sequence ID" value="MFD2969459.1"/>
    <property type="molecule type" value="Genomic_DNA"/>
</dbReference>
<keyword evidence="1" id="KW-0812">Transmembrane</keyword>
<feature type="transmembrane region" description="Helical" evidence="1">
    <location>
        <begin position="170"/>
        <end position="193"/>
    </location>
</feature>
<sequence>MNGILKGFSFFWTIFIGYFIFVHPAIIYYSTSYENVDLSTVSPNTALAMLALSGILWFIVGCLSLWILLRYTYFALRNIRILLRDGVRLRSTVVGVTLLKGASSKSVPKTIVLELVNLEGETIRHSMSFNDSKPEQQRYKVGSICYLRVDPSFKKLPSVLLEESFVKVNWVLPLVWLLFVASAIYYFLFSYQLESAGYGWRFLSFWHPLIIIPACCLFFPGIIYGFKKFVFMKFMNMGRVMEFLKFKGKKTLASITRAEQTGTLINDQPEIRFHVEFLDGAGRKVSAQIKKIVSLIDVAQVRSQKEAFVFYNPSNPQSVAFEQDINKQ</sequence>
<dbReference type="Proteomes" id="UP001597525">
    <property type="component" value="Unassembled WGS sequence"/>
</dbReference>
<evidence type="ECO:0008006" key="4">
    <source>
        <dbReference type="Google" id="ProtNLM"/>
    </source>
</evidence>
<accession>A0ABW6BLJ4</accession>
<feature type="transmembrane region" description="Helical" evidence="1">
    <location>
        <begin position="47"/>
        <end position="69"/>
    </location>
</feature>
<evidence type="ECO:0000313" key="2">
    <source>
        <dbReference type="EMBL" id="MFD2969459.1"/>
    </source>
</evidence>